<evidence type="ECO:0000259" key="3">
    <source>
        <dbReference type="PROSITE" id="PS51900"/>
    </source>
</evidence>
<evidence type="ECO:0000313" key="5">
    <source>
        <dbReference type="Proteomes" id="UP000281406"/>
    </source>
</evidence>
<dbReference type="OrthoDB" id="10639451at2759"/>
<name>A0A3N0XHR1_ANAGA</name>
<keyword evidence="1" id="KW-0238">DNA-binding</keyword>
<reference evidence="4 5" key="1">
    <citation type="submission" date="2018-10" db="EMBL/GenBank/DDBJ databases">
        <title>Genome assembly for a Yunnan-Guizhou Plateau 3E fish, Anabarilius grahami (Regan), and its evolutionary and genetic applications.</title>
        <authorList>
            <person name="Jiang W."/>
        </authorList>
    </citation>
    <scope>NUCLEOTIDE SEQUENCE [LARGE SCALE GENOMIC DNA]</scope>
    <source>
        <strain evidence="4">AG-KIZ</strain>
        <tissue evidence="4">Muscle</tissue>
    </source>
</reference>
<dbReference type="Gene3D" id="1.10.150.130">
    <property type="match status" value="1"/>
</dbReference>
<dbReference type="PANTHER" id="PTHR35617:SF3">
    <property type="entry name" value="CORE-BINDING (CB) DOMAIN-CONTAINING PROTEIN"/>
    <property type="match status" value="1"/>
</dbReference>
<feature type="region of interest" description="Disordered" evidence="2">
    <location>
        <begin position="1"/>
        <end position="58"/>
    </location>
</feature>
<keyword evidence="5" id="KW-1185">Reference proteome</keyword>
<dbReference type="InterPro" id="IPR010998">
    <property type="entry name" value="Integrase_recombinase_N"/>
</dbReference>
<dbReference type="PANTHER" id="PTHR35617">
    <property type="entry name" value="PHAGE_INTEGRASE DOMAIN-CONTAINING PROTEIN"/>
    <property type="match status" value="1"/>
</dbReference>
<dbReference type="Proteomes" id="UP000281406">
    <property type="component" value="Unassembled WGS sequence"/>
</dbReference>
<dbReference type="SUPFAM" id="SSF47823">
    <property type="entry name" value="lambda integrase-like, N-terminal domain"/>
    <property type="match status" value="1"/>
</dbReference>
<dbReference type="PROSITE" id="PS51900">
    <property type="entry name" value="CB"/>
    <property type="match status" value="1"/>
</dbReference>
<sequence length="262" mass="28374">MRSDPPSEGSSQASSQMGDLFPSEAEEDDDVDVLNLFPSDEEDDFVEERPAEQDSAVAETSMAATLKDIIGRAAKALDIPMPVNLSNPLSRFEEEAEAQPGPVKVPLLTDFEEVVRKQFGTPTAPHRWSGTSRKLANVSGADTNLLWVFALNRPSHGGFYITFQQIGFGQGSQALAVAPERAGLVAMGLSDRVVKTLEEARTPSTRAAYSFRWGMFQSWCEGHNINPSTSTARDILQFLQEQLDAGKSASTLRGIVAAIKAA</sequence>
<protein>
    <recommendedName>
        <fullName evidence="3">Core-binding (CB) domain-containing protein</fullName>
    </recommendedName>
</protein>
<proteinExistence type="predicted"/>
<comment type="caution">
    <text evidence="4">The sequence shown here is derived from an EMBL/GenBank/DDBJ whole genome shotgun (WGS) entry which is preliminary data.</text>
</comment>
<feature type="compositionally biased region" description="Polar residues" evidence="2">
    <location>
        <begin position="8"/>
        <end position="17"/>
    </location>
</feature>
<evidence type="ECO:0000313" key="4">
    <source>
        <dbReference type="EMBL" id="ROI27820.1"/>
    </source>
</evidence>
<dbReference type="GO" id="GO:0003677">
    <property type="term" value="F:DNA binding"/>
    <property type="evidence" value="ECO:0007669"/>
    <property type="project" value="UniProtKB-KW"/>
</dbReference>
<gene>
    <name evidence="4" type="ORF">DPX16_23142</name>
</gene>
<organism evidence="4 5">
    <name type="scientific">Anabarilius grahami</name>
    <name type="common">Kanglang fish</name>
    <name type="synonym">Barilius grahami</name>
    <dbReference type="NCBI Taxonomy" id="495550"/>
    <lineage>
        <taxon>Eukaryota</taxon>
        <taxon>Metazoa</taxon>
        <taxon>Chordata</taxon>
        <taxon>Craniata</taxon>
        <taxon>Vertebrata</taxon>
        <taxon>Euteleostomi</taxon>
        <taxon>Actinopterygii</taxon>
        <taxon>Neopterygii</taxon>
        <taxon>Teleostei</taxon>
        <taxon>Ostariophysi</taxon>
        <taxon>Cypriniformes</taxon>
        <taxon>Xenocyprididae</taxon>
        <taxon>Xenocypridinae</taxon>
        <taxon>Xenocypridinae incertae sedis</taxon>
        <taxon>Anabarilius</taxon>
    </lineage>
</organism>
<evidence type="ECO:0000256" key="1">
    <source>
        <dbReference type="ARBA" id="ARBA00023125"/>
    </source>
</evidence>
<evidence type="ECO:0000256" key="2">
    <source>
        <dbReference type="SAM" id="MobiDB-lite"/>
    </source>
</evidence>
<feature type="domain" description="Core-binding (CB)" evidence="3">
    <location>
        <begin position="184"/>
        <end position="262"/>
    </location>
</feature>
<dbReference type="EMBL" id="RJVU01073043">
    <property type="protein sequence ID" value="ROI27820.1"/>
    <property type="molecule type" value="Genomic_DNA"/>
</dbReference>
<dbReference type="AlphaFoldDB" id="A0A3N0XHR1"/>
<accession>A0A3N0XHR1</accession>
<dbReference type="InterPro" id="IPR044068">
    <property type="entry name" value="CB"/>
</dbReference>